<accession>A0A430F5X3</accession>
<keyword evidence="3" id="KW-1185">Reference proteome</keyword>
<reference evidence="2 3" key="1">
    <citation type="submission" date="2018-09" db="EMBL/GenBank/DDBJ databases">
        <title>Characterization of the phylogenetic diversity of five novel species belonging to the genus Bifidobacterium.</title>
        <authorList>
            <person name="Lugli G.A."/>
            <person name="Duranti S."/>
            <person name="Milani C."/>
        </authorList>
    </citation>
    <scope>NUCLEOTIDE SEQUENCE [LARGE SCALE GENOMIC DNA]</scope>
    <source>
        <strain evidence="2 3">2020B</strain>
    </source>
</reference>
<comment type="caution">
    <text evidence="2">The sequence shown here is derived from an EMBL/GenBank/DDBJ whole genome shotgun (WGS) entry which is preliminary data.</text>
</comment>
<dbReference type="Proteomes" id="UP000288052">
    <property type="component" value="Unassembled WGS sequence"/>
</dbReference>
<proteinExistence type="inferred from homology"/>
<gene>
    <name evidence="2" type="ORF">D2E22_1359</name>
</gene>
<dbReference type="SUPFAM" id="SSF140453">
    <property type="entry name" value="EsxAB dimer-like"/>
    <property type="match status" value="1"/>
</dbReference>
<name>A0A430F5X3_9BIFI</name>
<evidence type="ECO:0000313" key="2">
    <source>
        <dbReference type="EMBL" id="RSX47175.1"/>
    </source>
</evidence>
<dbReference type="AlphaFoldDB" id="A0A430F5X3"/>
<evidence type="ECO:0000313" key="3">
    <source>
        <dbReference type="Proteomes" id="UP000288052"/>
    </source>
</evidence>
<dbReference type="Gene3D" id="1.10.287.1060">
    <property type="entry name" value="ESAT-6-like"/>
    <property type="match status" value="1"/>
</dbReference>
<dbReference type="RefSeq" id="WP_126032354.1">
    <property type="nucleotide sequence ID" value="NZ_QXGI01000005.1"/>
</dbReference>
<dbReference type="EMBL" id="QXGI01000005">
    <property type="protein sequence ID" value="RSX47175.1"/>
    <property type="molecule type" value="Genomic_DNA"/>
</dbReference>
<organism evidence="2 3">
    <name type="scientific">Bifidobacterium castoris</name>
    <dbReference type="NCBI Taxonomy" id="2306972"/>
    <lineage>
        <taxon>Bacteria</taxon>
        <taxon>Bacillati</taxon>
        <taxon>Actinomycetota</taxon>
        <taxon>Actinomycetes</taxon>
        <taxon>Bifidobacteriales</taxon>
        <taxon>Bifidobacteriaceae</taxon>
        <taxon>Bifidobacterium</taxon>
    </lineage>
</organism>
<protein>
    <recommendedName>
        <fullName evidence="1">ESAT-6-like protein</fullName>
    </recommendedName>
</protein>
<evidence type="ECO:0000256" key="1">
    <source>
        <dbReference type="RuleBase" id="RU362001"/>
    </source>
</evidence>
<comment type="similarity">
    <text evidence="1">Belongs to the WXG100 family.</text>
</comment>
<dbReference type="NCBIfam" id="TIGR03930">
    <property type="entry name" value="WXG100_ESAT6"/>
    <property type="match status" value="1"/>
</dbReference>
<sequence length="103" mass="10862">MAEKIAAGEGALERGAVAVDDAKAGIKGYIDDIEAKMGELRSYWSGDAATAYATLMSNWQSKANDINNILDTLSANLRGTAKVQAANEEENQSLTSNLQALLG</sequence>
<dbReference type="OrthoDB" id="3253863at2"/>
<dbReference type="InterPro" id="IPR010310">
    <property type="entry name" value="T7SS_ESAT-6-like"/>
</dbReference>
<dbReference type="Pfam" id="PF06013">
    <property type="entry name" value="WXG100"/>
    <property type="match status" value="1"/>
</dbReference>
<dbReference type="InterPro" id="IPR036689">
    <property type="entry name" value="ESAT-6-like_sf"/>
</dbReference>